<sequence length="89" mass="9227">MARSGATSTASPCWTSQATIIRHVRAILNAGAYQYDIGGTVTCNTFDDCNRSCSVVTPCYVAVLVGGCFAFLGSVSLLYTSSCAATDGE</sequence>
<dbReference type="Proteomes" id="UP000799439">
    <property type="component" value="Unassembled WGS sequence"/>
</dbReference>
<accession>A0A9P4IUC4</accession>
<protein>
    <submittedName>
        <fullName evidence="1">Uncharacterized protein</fullName>
    </submittedName>
</protein>
<dbReference type="AlphaFoldDB" id="A0A9P4IUC4"/>
<dbReference type="EMBL" id="ML996090">
    <property type="protein sequence ID" value="KAF2149821.1"/>
    <property type="molecule type" value="Genomic_DNA"/>
</dbReference>
<evidence type="ECO:0000313" key="2">
    <source>
        <dbReference type="Proteomes" id="UP000799439"/>
    </source>
</evidence>
<keyword evidence="2" id="KW-1185">Reference proteome</keyword>
<gene>
    <name evidence="1" type="ORF">K461DRAFT_281037</name>
</gene>
<comment type="caution">
    <text evidence="1">The sequence shown here is derived from an EMBL/GenBank/DDBJ whole genome shotgun (WGS) entry which is preliminary data.</text>
</comment>
<reference evidence="1" key="1">
    <citation type="journal article" date="2020" name="Stud. Mycol.">
        <title>101 Dothideomycetes genomes: a test case for predicting lifestyles and emergence of pathogens.</title>
        <authorList>
            <person name="Haridas S."/>
            <person name="Albert R."/>
            <person name="Binder M."/>
            <person name="Bloem J."/>
            <person name="Labutti K."/>
            <person name="Salamov A."/>
            <person name="Andreopoulos B."/>
            <person name="Baker S."/>
            <person name="Barry K."/>
            <person name="Bills G."/>
            <person name="Bluhm B."/>
            <person name="Cannon C."/>
            <person name="Castanera R."/>
            <person name="Culley D."/>
            <person name="Daum C."/>
            <person name="Ezra D."/>
            <person name="Gonzalez J."/>
            <person name="Henrissat B."/>
            <person name="Kuo A."/>
            <person name="Liang C."/>
            <person name="Lipzen A."/>
            <person name="Lutzoni F."/>
            <person name="Magnuson J."/>
            <person name="Mondo S."/>
            <person name="Nolan M."/>
            <person name="Ohm R."/>
            <person name="Pangilinan J."/>
            <person name="Park H.-J."/>
            <person name="Ramirez L."/>
            <person name="Alfaro M."/>
            <person name="Sun H."/>
            <person name="Tritt A."/>
            <person name="Yoshinaga Y."/>
            <person name="Zwiers L.-H."/>
            <person name="Turgeon B."/>
            <person name="Goodwin S."/>
            <person name="Spatafora J."/>
            <person name="Crous P."/>
            <person name="Grigoriev I."/>
        </authorList>
    </citation>
    <scope>NUCLEOTIDE SEQUENCE</scope>
    <source>
        <strain evidence="1">CBS 260.36</strain>
    </source>
</reference>
<name>A0A9P4IUC4_9PEZI</name>
<organism evidence="1 2">
    <name type="scientific">Myriangium duriaei CBS 260.36</name>
    <dbReference type="NCBI Taxonomy" id="1168546"/>
    <lineage>
        <taxon>Eukaryota</taxon>
        <taxon>Fungi</taxon>
        <taxon>Dikarya</taxon>
        <taxon>Ascomycota</taxon>
        <taxon>Pezizomycotina</taxon>
        <taxon>Dothideomycetes</taxon>
        <taxon>Dothideomycetidae</taxon>
        <taxon>Myriangiales</taxon>
        <taxon>Myriangiaceae</taxon>
        <taxon>Myriangium</taxon>
    </lineage>
</organism>
<proteinExistence type="predicted"/>
<evidence type="ECO:0000313" key="1">
    <source>
        <dbReference type="EMBL" id="KAF2149821.1"/>
    </source>
</evidence>